<protein>
    <submittedName>
        <fullName evidence="4">Uncharacterized protein LOC116408681</fullName>
    </submittedName>
</protein>
<feature type="region of interest" description="Disordered" evidence="1">
    <location>
        <begin position="120"/>
        <end position="156"/>
    </location>
</feature>
<organism evidence="3 4">
    <name type="scientific">Xenopus tropicalis</name>
    <name type="common">Western clawed frog</name>
    <name type="synonym">Silurana tropicalis</name>
    <dbReference type="NCBI Taxonomy" id="8364"/>
    <lineage>
        <taxon>Eukaryota</taxon>
        <taxon>Metazoa</taxon>
        <taxon>Chordata</taxon>
        <taxon>Craniata</taxon>
        <taxon>Vertebrata</taxon>
        <taxon>Euteleostomi</taxon>
        <taxon>Amphibia</taxon>
        <taxon>Batrachia</taxon>
        <taxon>Anura</taxon>
        <taxon>Pipoidea</taxon>
        <taxon>Pipidae</taxon>
        <taxon>Xenopodinae</taxon>
        <taxon>Xenopus</taxon>
        <taxon>Silurana</taxon>
    </lineage>
</organism>
<keyword evidence="3" id="KW-1185">Reference proteome</keyword>
<dbReference type="RefSeq" id="XP_031752212.1">
    <property type="nucleotide sequence ID" value="XM_031896352.1"/>
</dbReference>
<reference evidence="4" key="1">
    <citation type="submission" date="2025-08" db="UniProtKB">
        <authorList>
            <consortium name="RefSeq"/>
        </authorList>
    </citation>
    <scope>IDENTIFICATION</scope>
    <source>
        <strain evidence="4">Nigerian</strain>
        <tissue evidence="4">Liver and blood</tissue>
    </source>
</reference>
<gene>
    <name evidence="4 5" type="primary">LOC116408681</name>
</gene>
<dbReference type="AlphaFoldDB" id="A0A8J1J2Y8"/>
<feature type="compositionally biased region" description="Polar residues" evidence="1">
    <location>
        <begin position="137"/>
        <end position="147"/>
    </location>
</feature>
<evidence type="ECO:0000313" key="3">
    <source>
        <dbReference type="Proteomes" id="UP000008143"/>
    </source>
</evidence>
<dbReference type="Xenbase" id="XB-GENE-29094531">
    <property type="gene designation" value="LOC116408681"/>
</dbReference>
<evidence type="ECO:0000313" key="4">
    <source>
        <dbReference type="RefSeq" id="XP_031752212.1"/>
    </source>
</evidence>
<evidence type="ECO:0000256" key="1">
    <source>
        <dbReference type="SAM" id="MobiDB-lite"/>
    </source>
</evidence>
<sequence>MADSNSSATELIARIGMPRMDGLALVVAAELSIIVLILIFFFIWHFVMQRKIVYDSEEEIYQYTAKDLPAEHDPPYHGGGDDKRFYMNNMKQKQELEWKAQDSCQNKIAKYDILEEVESKNNKEHHKGKKDEKAQDKSQMVLNQSAEGDTEKKDKKACGACCKMRCKITIPEFLKNKLKKETKDLSM</sequence>
<accession>A0A8J1J2Y8</accession>
<evidence type="ECO:0000313" key="5">
    <source>
        <dbReference type="Xenbase" id="XB-GENE-29094531"/>
    </source>
</evidence>
<keyword evidence="2" id="KW-0812">Transmembrane</keyword>
<name>A0A8J1J2Y8_XENTR</name>
<proteinExistence type="predicted"/>
<dbReference type="Proteomes" id="UP000008143">
    <property type="component" value="Chromosome 2"/>
</dbReference>
<dbReference type="KEGG" id="xtr:116408681"/>
<dbReference type="GeneID" id="116408681"/>
<keyword evidence="2" id="KW-1133">Transmembrane helix</keyword>
<dbReference type="AGR" id="Xenbase:XB-GENE-29094531"/>
<evidence type="ECO:0000256" key="2">
    <source>
        <dbReference type="SAM" id="Phobius"/>
    </source>
</evidence>
<keyword evidence="2" id="KW-0472">Membrane</keyword>
<feature type="transmembrane region" description="Helical" evidence="2">
    <location>
        <begin position="23"/>
        <end position="47"/>
    </location>
</feature>